<organism evidence="10 11">
    <name type="scientific">Desulfohalobium retbaense (strain ATCC 49708 / DSM 5692 / JCM 16813 / HR100)</name>
    <dbReference type="NCBI Taxonomy" id="485915"/>
    <lineage>
        <taxon>Bacteria</taxon>
        <taxon>Pseudomonadati</taxon>
        <taxon>Thermodesulfobacteriota</taxon>
        <taxon>Desulfovibrionia</taxon>
        <taxon>Desulfovibrionales</taxon>
        <taxon>Desulfohalobiaceae</taxon>
        <taxon>Desulfohalobium</taxon>
    </lineage>
</organism>
<keyword evidence="5 10" id="KW-0031">Aminopeptidase</keyword>
<reference evidence="10 11" key="2">
    <citation type="journal article" date="2010" name="Stand. Genomic Sci.">
        <title>Complete genome sequence of Desulfohalobium retbaense type strain (HR(100)).</title>
        <authorList>
            <person name="Spring S."/>
            <person name="Nolan M."/>
            <person name="Lapidus A."/>
            <person name="Glavina Del Rio T."/>
            <person name="Copeland A."/>
            <person name="Tice H."/>
            <person name="Cheng J.F."/>
            <person name="Lucas S."/>
            <person name="Land M."/>
            <person name="Chen F."/>
            <person name="Bruce D."/>
            <person name="Goodwin L."/>
            <person name="Pitluck S."/>
            <person name="Ivanova N."/>
            <person name="Mavromatis K."/>
            <person name="Mikhailova N."/>
            <person name="Pati A."/>
            <person name="Chen A."/>
            <person name="Palaniappan K."/>
            <person name="Hauser L."/>
            <person name="Chang Y.J."/>
            <person name="Jeffries C.D."/>
            <person name="Munk C."/>
            <person name="Kiss H."/>
            <person name="Chain P."/>
            <person name="Han C."/>
            <person name="Brettin T."/>
            <person name="Detter J.C."/>
            <person name="Schuler E."/>
            <person name="Goker M."/>
            <person name="Rohde M."/>
            <person name="Bristow J."/>
            <person name="Eisen J.A."/>
            <person name="Markowitz V."/>
            <person name="Hugenholtz P."/>
            <person name="Kyrpides N.C."/>
            <person name="Klenk H.P."/>
        </authorList>
    </citation>
    <scope>NUCLEOTIDE SEQUENCE [LARGE SCALE GENOMIC DNA]</scope>
    <source>
        <strain evidence="10 11">DSM 5692</strain>
    </source>
</reference>
<keyword evidence="8" id="KW-0378">Hydrolase</keyword>
<evidence type="ECO:0000256" key="7">
    <source>
        <dbReference type="ARBA" id="ARBA00022723"/>
    </source>
</evidence>
<dbReference type="SUPFAM" id="SSF144052">
    <property type="entry name" value="Thermophilic metalloprotease-like"/>
    <property type="match status" value="1"/>
</dbReference>
<dbReference type="STRING" id="485915.Dret_0276"/>
<evidence type="ECO:0000256" key="8">
    <source>
        <dbReference type="ARBA" id="ARBA00022801"/>
    </source>
</evidence>
<keyword evidence="6" id="KW-0645">Protease</keyword>
<protein>
    <submittedName>
        <fullName evidence="10">Peptidase M29 aminopeptidase II</fullName>
    </submittedName>
</protein>
<comment type="similarity">
    <text evidence="4">Belongs to the peptidase M29 family.</text>
</comment>
<reference evidence="11" key="1">
    <citation type="submission" date="2009-09" db="EMBL/GenBank/DDBJ databases">
        <title>The complete chromosome of Desulfohalobium retbaense DSM 5692.</title>
        <authorList>
            <consortium name="US DOE Joint Genome Institute (JGI-PGF)"/>
            <person name="Lucas S."/>
            <person name="Copeland A."/>
            <person name="Lapidus A."/>
            <person name="Glavina del Rio T."/>
            <person name="Dalin E."/>
            <person name="Tice H."/>
            <person name="Bruce D."/>
            <person name="Goodwin L."/>
            <person name="Pitluck S."/>
            <person name="Kyrpides N."/>
            <person name="Mavromatis K."/>
            <person name="Ivanova N."/>
            <person name="Mikhailova N."/>
            <person name="Munk A.C."/>
            <person name="Brettin T."/>
            <person name="Detter J.C."/>
            <person name="Han C."/>
            <person name="Tapia R."/>
            <person name="Larimer F."/>
            <person name="Land M."/>
            <person name="Hauser L."/>
            <person name="Markowitz V."/>
            <person name="Cheng J.-F."/>
            <person name="Hugenholtz P."/>
            <person name="Woyke T."/>
            <person name="Wu D."/>
            <person name="Spring S."/>
            <person name="Klenk H.-P."/>
            <person name="Eisen J.A."/>
        </authorList>
    </citation>
    <scope>NUCLEOTIDE SEQUENCE [LARGE SCALE GENOMIC DNA]</scope>
    <source>
        <strain evidence="11">DSM 5692</strain>
    </source>
</reference>
<dbReference type="InterPro" id="IPR052170">
    <property type="entry name" value="M29_Exopeptidase"/>
</dbReference>
<comment type="cofactor">
    <cofactor evidence="3">
        <name>Zn(2+)</name>
        <dbReference type="ChEBI" id="CHEBI:29105"/>
    </cofactor>
</comment>
<sequence>MHYLTQDQLEKYADVLLWGLTKARAGEYAAGDVVLLRYDLDARPLADLLFHKSLERGWHPVPRMGLSPQMEKSLFTVGGDQQLEFIAPGDKEFMRRLNANIALLAPESLTHLKDVDSKRIGKTAIARKQLRDILDEREAEGQFGWTLCLLPTEELAANAGLSIEEYTAQIIKACYLDSPDPVAEWERIYEQAGRIKSWLNSLDVDSFHVQSAHCDLTVTPGQDRQWVGISGHNIPSFELFLSPDWRGTQGIYYADQPSYRSGNLVQGVRLEFKDGEVVDVQAEEGEAFTKDQLDMDVGARRLGEFSLTDTRFSRIDKFMAHTLFDENFGGPYGNCHVAVGASYADTYALGAGALDKAKKEAFGFNDSALHWDLVNTEDKRVTARLKDGSTVLIYESGRFAGPEEAS</sequence>
<dbReference type="GO" id="GO:0006508">
    <property type="term" value="P:proteolysis"/>
    <property type="evidence" value="ECO:0007669"/>
    <property type="project" value="UniProtKB-KW"/>
</dbReference>
<dbReference type="PANTHER" id="PTHR34448">
    <property type="entry name" value="AMINOPEPTIDASE"/>
    <property type="match status" value="1"/>
</dbReference>
<evidence type="ECO:0000256" key="5">
    <source>
        <dbReference type="ARBA" id="ARBA00022438"/>
    </source>
</evidence>
<dbReference type="Proteomes" id="UP000001052">
    <property type="component" value="Chromosome"/>
</dbReference>
<dbReference type="OrthoDB" id="9803993at2"/>
<evidence type="ECO:0000256" key="6">
    <source>
        <dbReference type="ARBA" id="ARBA00022670"/>
    </source>
</evidence>
<name>C8WZV3_DESRD</name>
<dbReference type="PANTHER" id="PTHR34448:SF3">
    <property type="entry name" value="AMINOPEPTIDASE AMPS"/>
    <property type="match status" value="1"/>
</dbReference>
<dbReference type="KEGG" id="drt:Dret_0276"/>
<evidence type="ECO:0000256" key="4">
    <source>
        <dbReference type="ARBA" id="ARBA00008236"/>
    </source>
</evidence>
<dbReference type="HOGENOM" id="CLU_057697_0_0_7"/>
<accession>C8WZV3</accession>
<comment type="cofactor">
    <cofactor evidence="2">
        <name>Mg(2+)</name>
        <dbReference type="ChEBI" id="CHEBI:18420"/>
    </cofactor>
</comment>
<proteinExistence type="inferred from homology"/>
<dbReference type="GO" id="GO:0008237">
    <property type="term" value="F:metallopeptidase activity"/>
    <property type="evidence" value="ECO:0007669"/>
    <property type="project" value="UniProtKB-KW"/>
</dbReference>
<dbReference type="EMBL" id="CP001734">
    <property type="protein sequence ID" value="ACV67578.1"/>
    <property type="molecule type" value="Genomic_DNA"/>
</dbReference>
<comment type="cofactor">
    <cofactor evidence="1">
        <name>Co(2+)</name>
        <dbReference type="ChEBI" id="CHEBI:48828"/>
    </cofactor>
</comment>
<evidence type="ECO:0000313" key="10">
    <source>
        <dbReference type="EMBL" id="ACV67578.1"/>
    </source>
</evidence>
<dbReference type="AlphaFoldDB" id="C8WZV3"/>
<keyword evidence="9" id="KW-0482">Metalloprotease</keyword>
<evidence type="ECO:0000313" key="11">
    <source>
        <dbReference type="Proteomes" id="UP000001052"/>
    </source>
</evidence>
<gene>
    <name evidence="10" type="ordered locus">Dret_0276</name>
</gene>
<keyword evidence="7" id="KW-0479">Metal-binding</keyword>
<dbReference type="Gene3D" id="3.40.1830.10">
    <property type="entry name" value="Thermophilic metalloprotease (M29)"/>
    <property type="match status" value="1"/>
</dbReference>
<dbReference type="RefSeq" id="WP_015750737.1">
    <property type="nucleotide sequence ID" value="NC_013223.1"/>
</dbReference>
<keyword evidence="11" id="KW-1185">Reference proteome</keyword>
<dbReference type="GO" id="GO:0004177">
    <property type="term" value="F:aminopeptidase activity"/>
    <property type="evidence" value="ECO:0007669"/>
    <property type="project" value="UniProtKB-KW"/>
</dbReference>
<dbReference type="InterPro" id="IPR000787">
    <property type="entry name" value="Peptidase_M29"/>
</dbReference>
<evidence type="ECO:0000256" key="3">
    <source>
        <dbReference type="ARBA" id="ARBA00001947"/>
    </source>
</evidence>
<dbReference type="GO" id="GO:0046872">
    <property type="term" value="F:metal ion binding"/>
    <property type="evidence" value="ECO:0007669"/>
    <property type="project" value="UniProtKB-KW"/>
</dbReference>
<evidence type="ECO:0000256" key="1">
    <source>
        <dbReference type="ARBA" id="ARBA00001941"/>
    </source>
</evidence>
<evidence type="ECO:0000256" key="2">
    <source>
        <dbReference type="ARBA" id="ARBA00001946"/>
    </source>
</evidence>
<dbReference type="Pfam" id="PF02073">
    <property type="entry name" value="Peptidase_M29"/>
    <property type="match status" value="1"/>
</dbReference>
<evidence type="ECO:0000256" key="9">
    <source>
        <dbReference type="ARBA" id="ARBA00023049"/>
    </source>
</evidence>
<dbReference type="eggNOG" id="COG2309">
    <property type="taxonomic scope" value="Bacteria"/>
</dbReference>
<dbReference type="InterPro" id="IPR035097">
    <property type="entry name" value="M29_N-terminal"/>
</dbReference>